<comment type="caution">
    <text evidence="1">The sequence shown here is derived from an EMBL/GenBank/DDBJ whole genome shotgun (WGS) entry which is preliminary data.</text>
</comment>
<accession>A0AAE3VGM1</accession>
<organism evidence="1 2">
    <name type="scientific">Oligosphaera ethanolica</name>
    <dbReference type="NCBI Taxonomy" id="760260"/>
    <lineage>
        <taxon>Bacteria</taxon>
        <taxon>Pseudomonadati</taxon>
        <taxon>Lentisphaerota</taxon>
        <taxon>Oligosphaeria</taxon>
        <taxon>Oligosphaerales</taxon>
        <taxon>Oligosphaeraceae</taxon>
        <taxon>Oligosphaera</taxon>
    </lineage>
</organism>
<proteinExistence type="predicted"/>
<dbReference type="EMBL" id="JAUSVL010000001">
    <property type="protein sequence ID" value="MDQ0289804.1"/>
    <property type="molecule type" value="Genomic_DNA"/>
</dbReference>
<keyword evidence="1" id="KW-0418">Kinase</keyword>
<protein>
    <submittedName>
        <fullName evidence="1">Cytidylate kinase</fullName>
    </submittedName>
</protein>
<gene>
    <name evidence="1" type="ORF">J3R75_001911</name>
</gene>
<dbReference type="InterPro" id="IPR027417">
    <property type="entry name" value="P-loop_NTPase"/>
</dbReference>
<dbReference type="AlphaFoldDB" id="A0AAE3VGM1"/>
<sequence>MAIITLARERGAMGDEVARELAKQLNYRFVDKKVVDERLGDMGIEEKHRKAYDEKKPGLFAALSTAMEDYVRCLKSLFYEEAIKGNCIFVGRGCQVFFKGIPGVISVRLVAPLDTRVQRIEKALGVDYKTAKQLVTQDDRDRSGFNRYFFDADWRDPCAYHAVINTEDLTVAQIVAVIRTMVEQRVTPEQIATGKEIIENLALGQAVVRHLLTECQLPIFFLEAECLNGEVTLSGIAYSQDIIDKAKKEALISGLKRVNCNIRIGRMGV</sequence>
<dbReference type="Pfam" id="PF13189">
    <property type="entry name" value="Cytidylate_kin2"/>
    <property type="match status" value="1"/>
</dbReference>
<keyword evidence="1" id="KW-0808">Transferase</keyword>
<dbReference type="Proteomes" id="UP001238163">
    <property type="component" value="Unassembled WGS sequence"/>
</dbReference>
<reference evidence="1" key="1">
    <citation type="submission" date="2023-07" db="EMBL/GenBank/DDBJ databases">
        <title>Genomic Encyclopedia of Type Strains, Phase IV (KMG-IV): sequencing the most valuable type-strain genomes for metagenomic binning, comparative biology and taxonomic classification.</title>
        <authorList>
            <person name="Goeker M."/>
        </authorList>
    </citation>
    <scope>NUCLEOTIDE SEQUENCE</scope>
    <source>
        <strain evidence="1">DSM 24202</strain>
    </source>
</reference>
<keyword evidence="2" id="KW-1185">Reference proteome</keyword>
<dbReference type="SUPFAM" id="SSF52540">
    <property type="entry name" value="P-loop containing nucleoside triphosphate hydrolases"/>
    <property type="match status" value="1"/>
</dbReference>
<name>A0AAE3VGM1_9BACT</name>
<evidence type="ECO:0000313" key="2">
    <source>
        <dbReference type="Proteomes" id="UP001238163"/>
    </source>
</evidence>
<dbReference type="Gene3D" id="3.40.50.300">
    <property type="entry name" value="P-loop containing nucleotide triphosphate hydrolases"/>
    <property type="match status" value="1"/>
</dbReference>
<dbReference type="RefSeq" id="WP_307261256.1">
    <property type="nucleotide sequence ID" value="NZ_JAUSVL010000001.1"/>
</dbReference>
<dbReference type="GO" id="GO:0016301">
    <property type="term" value="F:kinase activity"/>
    <property type="evidence" value="ECO:0007669"/>
    <property type="project" value="UniProtKB-KW"/>
</dbReference>
<evidence type="ECO:0000313" key="1">
    <source>
        <dbReference type="EMBL" id="MDQ0289804.1"/>
    </source>
</evidence>